<dbReference type="GO" id="GO:0051539">
    <property type="term" value="F:4 iron, 4 sulfur cluster binding"/>
    <property type="evidence" value="ECO:0007669"/>
    <property type="project" value="UniProtKB-KW"/>
</dbReference>
<comment type="catalytic activity">
    <reaction evidence="14 15">
        <text>coproporphyrinogen III + 2 S-adenosyl-L-methionine = protoporphyrinogen IX + 2 5'-deoxyadenosine + 2 L-methionine + 2 CO2</text>
        <dbReference type="Rhea" id="RHEA:15425"/>
        <dbReference type="ChEBI" id="CHEBI:16526"/>
        <dbReference type="ChEBI" id="CHEBI:17319"/>
        <dbReference type="ChEBI" id="CHEBI:57307"/>
        <dbReference type="ChEBI" id="CHEBI:57309"/>
        <dbReference type="ChEBI" id="CHEBI:57844"/>
        <dbReference type="ChEBI" id="CHEBI:59789"/>
        <dbReference type="EC" id="1.3.98.3"/>
    </reaction>
</comment>
<comment type="caution">
    <text evidence="19">The sequence shown here is derived from an EMBL/GenBank/DDBJ whole genome shotgun (WGS) entry which is preliminary data.</text>
</comment>
<dbReference type="GO" id="GO:0006782">
    <property type="term" value="P:protoporphyrinogen IX biosynthetic process"/>
    <property type="evidence" value="ECO:0007669"/>
    <property type="project" value="UniProtKB-UniPathway"/>
</dbReference>
<dbReference type="GO" id="GO:0005737">
    <property type="term" value="C:cytoplasm"/>
    <property type="evidence" value="ECO:0007669"/>
    <property type="project" value="UniProtKB-SubCell"/>
</dbReference>
<dbReference type="SFLD" id="SFLDG01065">
    <property type="entry name" value="anaerobic_coproporphyrinogen-I"/>
    <property type="match status" value="1"/>
</dbReference>
<dbReference type="InterPro" id="IPR007197">
    <property type="entry name" value="rSAM"/>
</dbReference>
<evidence type="ECO:0000256" key="3">
    <source>
        <dbReference type="ARBA" id="ARBA00005493"/>
    </source>
</evidence>
<accession>A0A5C6RRG2</accession>
<evidence type="ECO:0000256" key="1">
    <source>
        <dbReference type="ARBA" id="ARBA00004496"/>
    </source>
</evidence>
<dbReference type="InterPro" id="IPR034505">
    <property type="entry name" value="Coproporphyrinogen-III_oxidase"/>
</dbReference>
<feature type="binding site" evidence="17">
    <location>
        <position position="66"/>
    </location>
    <ligand>
        <name>[4Fe-4S] cluster</name>
        <dbReference type="ChEBI" id="CHEBI:49883"/>
        <note>4Fe-4S-S-AdoMet</note>
    </ligand>
</feature>
<evidence type="ECO:0000313" key="20">
    <source>
        <dbReference type="Proteomes" id="UP000321580"/>
    </source>
</evidence>
<keyword evidence="20" id="KW-1185">Reference proteome</keyword>
<protein>
    <recommendedName>
        <fullName evidence="15">Coproporphyrinogen-III oxidase</fullName>
        <ecNumber evidence="15">1.3.98.3</ecNumber>
    </recommendedName>
</protein>
<dbReference type="PIRSF" id="PIRSF000167">
    <property type="entry name" value="HemN"/>
    <property type="match status" value="1"/>
</dbReference>
<name>A0A5C6RRG2_9BACT</name>
<evidence type="ECO:0000256" key="7">
    <source>
        <dbReference type="ARBA" id="ARBA00022691"/>
    </source>
</evidence>
<comment type="similarity">
    <text evidence="3 15">Belongs to the anaerobic coproporphyrinogen-III oxidase family.</text>
</comment>
<keyword evidence="9 15" id="KW-0560">Oxidoreductase</keyword>
<dbReference type="InterPro" id="IPR023404">
    <property type="entry name" value="rSAM_horseshoe"/>
</dbReference>
<dbReference type="UniPathway" id="UPA00251">
    <property type="reaction ID" value="UER00323"/>
</dbReference>
<dbReference type="PANTHER" id="PTHR13932:SF6">
    <property type="entry name" value="OXYGEN-INDEPENDENT COPROPORPHYRINOGEN III OXIDASE"/>
    <property type="match status" value="1"/>
</dbReference>
<evidence type="ECO:0000256" key="9">
    <source>
        <dbReference type="ARBA" id="ARBA00023002"/>
    </source>
</evidence>
<feature type="binding site" evidence="16">
    <location>
        <position position="170"/>
    </location>
    <ligand>
        <name>S-adenosyl-L-methionine</name>
        <dbReference type="ChEBI" id="CHEBI:59789"/>
        <label>2</label>
    </ligand>
</feature>
<comment type="subcellular location">
    <subcellularLocation>
        <location evidence="1 15">Cytoplasm</location>
    </subcellularLocation>
</comment>
<keyword evidence="10 15" id="KW-0408">Iron</keyword>
<keyword evidence="12 15" id="KW-0627">Porphyrin biosynthesis</keyword>
<feature type="binding site" evidence="16">
    <location>
        <position position="53"/>
    </location>
    <ligand>
        <name>S-adenosyl-L-methionine</name>
        <dbReference type="ChEBI" id="CHEBI:59789"/>
        <label>1</label>
    </ligand>
</feature>
<feature type="binding site" evidence="16">
    <location>
        <position position="182"/>
    </location>
    <ligand>
        <name>S-adenosyl-L-methionine</name>
        <dbReference type="ChEBI" id="CHEBI:59789"/>
        <label>2</label>
    </ligand>
</feature>
<evidence type="ECO:0000256" key="12">
    <source>
        <dbReference type="ARBA" id="ARBA00023244"/>
    </source>
</evidence>
<dbReference type="GO" id="GO:0051989">
    <property type="term" value="F:coproporphyrinogen dehydrogenase activity"/>
    <property type="evidence" value="ECO:0007669"/>
    <property type="project" value="UniProtKB-EC"/>
</dbReference>
<evidence type="ECO:0000256" key="10">
    <source>
        <dbReference type="ARBA" id="ARBA00023004"/>
    </source>
</evidence>
<dbReference type="EC" id="1.3.98.3" evidence="15"/>
<dbReference type="OrthoDB" id="9808022at2"/>
<dbReference type="GO" id="GO:0004109">
    <property type="term" value="F:coproporphyrinogen oxidase activity"/>
    <property type="evidence" value="ECO:0007669"/>
    <property type="project" value="InterPro"/>
</dbReference>
<evidence type="ECO:0000256" key="4">
    <source>
        <dbReference type="ARBA" id="ARBA00011245"/>
    </source>
</evidence>
<dbReference type="InterPro" id="IPR004558">
    <property type="entry name" value="Coprogen_oxidase_HemN"/>
</dbReference>
<dbReference type="InterPro" id="IPR058240">
    <property type="entry name" value="rSAM_sf"/>
</dbReference>
<evidence type="ECO:0000313" key="19">
    <source>
        <dbReference type="EMBL" id="TXB64485.1"/>
    </source>
</evidence>
<dbReference type="SUPFAM" id="SSF102114">
    <property type="entry name" value="Radical SAM enzymes"/>
    <property type="match status" value="1"/>
</dbReference>
<feature type="binding site" evidence="16">
    <location>
        <begin position="65"/>
        <end position="67"/>
    </location>
    <ligand>
        <name>S-adenosyl-L-methionine</name>
        <dbReference type="ChEBI" id="CHEBI:59789"/>
        <label>2</label>
    </ligand>
</feature>
<feature type="binding site" evidence="16">
    <location>
        <position position="327"/>
    </location>
    <ligand>
        <name>S-adenosyl-L-methionine</name>
        <dbReference type="ChEBI" id="CHEBI:59789"/>
        <label>1</label>
    </ligand>
</feature>
<evidence type="ECO:0000256" key="16">
    <source>
        <dbReference type="PIRSR" id="PIRSR000167-1"/>
    </source>
</evidence>
<dbReference type="AlphaFoldDB" id="A0A5C6RRG2"/>
<gene>
    <name evidence="19" type="primary">hemN</name>
    <name evidence="19" type="ORF">FRY97_07265</name>
</gene>
<evidence type="ECO:0000256" key="11">
    <source>
        <dbReference type="ARBA" id="ARBA00023014"/>
    </source>
</evidence>
<feature type="binding site" evidence="16">
    <location>
        <position position="143"/>
    </location>
    <ligand>
        <name>S-adenosyl-L-methionine</name>
        <dbReference type="ChEBI" id="CHEBI:59789"/>
        <label>1</label>
    </ligand>
</feature>
<evidence type="ECO:0000256" key="17">
    <source>
        <dbReference type="PIRSR" id="PIRSR000167-2"/>
    </source>
</evidence>
<dbReference type="SMART" id="SM00729">
    <property type="entry name" value="Elp3"/>
    <property type="match status" value="1"/>
</dbReference>
<dbReference type="SFLD" id="SFLDS00029">
    <property type="entry name" value="Radical_SAM"/>
    <property type="match status" value="1"/>
</dbReference>
<keyword evidence="6 15" id="KW-0963">Cytoplasm</keyword>
<evidence type="ECO:0000256" key="6">
    <source>
        <dbReference type="ARBA" id="ARBA00022490"/>
    </source>
</evidence>
<sequence length="450" mass="50873">MNTHQLLGKYNVPVPRYTSYPTVPYWDEGCPTVVAWEKSVLSAFGESREISLYLHLPFCEALCTYCGCNKRITKNHGVEHPYIEAVLNEWAMYREMLPGRPVLRELHLGGGTPTFFSPENLEYLLSSILKDVDLAPGYEFGFEAHPGTTSVRHLEVLRQLGFTRLSIGIQDFAPEILAIINRRQTFEDVRLVTEKARELGYTSINYDLIFGLPLQTPAHIRDTMAKVRTLRPERIAFYSYAHVPWISPSQRAYAESDLPVGEEKRALYELGRELLESAGYAEIGMDHFALPGDSLYEAMQAGTLHRSFMGYTPFTTHLNLALGASSISDSWGAFVQNEKKIETYQERVNAGELPLIKGHLLSREDRELRQHILDVMCRYQANWEAGSPGEALAAGLSRLQELEADGLVRIEPGRLQVTALGKPFIRNICMALDAKYWQRQPSGRLFSQAV</sequence>
<evidence type="ECO:0000256" key="13">
    <source>
        <dbReference type="ARBA" id="ARBA00024295"/>
    </source>
</evidence>
<keyword evidence="11 15" id="KW-0411">Iron-sulfur</keyword>
<evidence type="ECO:0000256" key="15">
    <source>
        <dbReference type="PIRNR" id="PIRNR000167"/>
    </source>
</evidence>
<dbReference type="PANTHER" id="PTHR13932">
    <property type="entry name" value="COPROPORPHYRINIGEN III OXIDASE"/>
    <property type="match status" value="1"/>
</dbReference>
<dbReference type="EMBL" id="VOOR01000011">
    <property type="protein sequence ID" value="TXB64485.1"/>
    <property type="molecule type" value="Genomic_DNA"/>
</dbReference>
<proteinExistence type="inferred from homology"/>
<comment type="subunit">
    <text evidence="4">Monomer.</text>
</comment>
<dbReference type="RefSeq" id="WP_147166780.1">
    <property type="nucleotide sequence ID" value="NZ_VOOR01000011.1"/>
</dbReference>
<keyword evidence="8 15" id="KW-0479">Metal-binding</keyword>
<evidence type="ECO:0000256" key="2">
    <source>
        <dbReference type="ARBA" id="ARBA00004785"/>
    </source>
</evidence>
<organism evidence="19 20">
    <name type="scientific">Phaeodactylibacter luteus</name>
    <dbReference type="NCBI Taxonomy" id="1564516"/>
    <lineage>
        <taxon>Bacteria</taxon>
        <taxon>Pseudomonadati</taxon>
        <taxon>Bacteroidota</taxon>
        <taxon>Saprospiria</taxon>
        <taxon>Saprospirales</taxon>
        <taxon>Haliscomenobacteraceae</taxon>
        <taxon>Phaeodactylibacter</taxon>
    </lineage>
</organism>
<evidence type="ECO:0000256" key="5">
    <source>
        <dbReference type="ARBA" id="ARBA00022485"/>
    </source>
</evidence>
<dbReference type="Gene3D" id="3.80.30.20">
    <property type="entry name" value="tm_1862 like domain"/>
    <property type="match status" value="1"/>
</dbReference>
<dbReference type="SFLD" id="SFLDG01082">
    <property type="entry name" value="B12-binding_domain_containing"/>
    <property type="match status" value="1"/>
</dbReference>
<comment type="cofactor">
    <cofactor evidence="15 17">
        <name>[4Fe-4S] cluster</name>
        <dbReference type="ChEBI" id="CHEBI:49883"/>
    </cofactor>
    <text evidence="15 17">Binds 1 [4Fe-4S] cluster. The cluster is coordinated with 3 cysteines and an exchangeable S-adenosyl-L-methionine.</text>
</comment>
<evidence type="ECO:0000256" key="14">
    <source>
        <dbReference type="ARBA" id="ARBA00048321"/>
    </source>
</evidence>
<dbReference type="InterPro" id="IPR006638">
    <property type="entry name" value="Elp3/MiaA/NifB-like_rSAM"/>
</dbReference>
<dbReference type="GO" id="GO:0046872">
    <property type="term" value="F:metal ion binding"/>
    <property type="evidence" value="ECO:0007669"/>
    <property type="project" value="UniProtKB-KW"/>
</dbReference>
<feature type="binding site" evidence="17">
    <location>
        <position position="59"/>
    </location>
    <ligand>
        <name>[4Fe-4S] cluster</name>
        <dbReference type="ChEBI" id="CHEBI:49883"/>
        <note>4Fe-4S-S-AdoMet</note>
    </ligand>
</feature>
<evidence type="ECO:0000256" key="8">
    <source>
        <dbReference type="ARBA" id="ARBA00022723"/>
    </source>
</evidence>
<dbReference type="Pfam" id="PF04055">
    <property type="entry name" value="Radical_SAM"/>
    <property type="match status" value="1"/>
</dbReference>
<feature type="binding site" evidence="17">
    <location>
        <position position="63"/>
    </location>
    <ligand>
        <name>[4Fe-4S] cluster</name>
        <dbReference type="ChEBI" id="CHEBI:49883"/>
        <note>4Fe-4S-S-AdoMet</note>
    </ligand>
</feature>
<keyword evidence="5 15" id="KW-0004">4Fe-4S</keyword>
<dbReference type="PROSITE" id="PS51918">
    <property type="entry name" value="RADICAL_SAM"/>
    <property type="match status" value="1"/>
</dbReference>
<feature type="binding site" evidence="16">
    <location>
        <begin position="111"/>
        <end position="112"/>
    </location>
    <ligand>
        <name>S-adenosyl-L-methionine</name>
        <dbReference type="ChEBI" id="CHEBI:59789"/>
        <label>2</label>
    </ligand>
</feature>
<comment type="pathway">
    <text evidence="2 15">Porphyrin-containing compound metabolism; protoporphyrin-IX biosynthesis; protoporphyrinogen-IX from coproporphyrinogen-III (AdoMet route): step 1/1.</text>
</comment>
<keyword evidence="7 15" id="KW-0949">S-adenosyl-L-methionine</keyword>
<feature type="binding site" evidence="16">
    <location>
        <position position="241"/>
    </location>
    <ligand>
        <name>S-adenosyl-L-methionine</name>
        <dbReference type="ChEBI" id="CHEBI:59789"/>
        <label>2</label>
    </ligand>
</feature>
<evidence type="ECO:0000259" key="18">
    <source>
        <dbReference type="PROSITE" id="PS51918"/>
    </source>
</evidence>
<feature type="domain" description="Radical SAM core" evidence="18">
    <location>
        <begin position="44"/>
        <end position="281"/>
    </location>
</feature>
<reference evidence="19 20" key="1">
    <citation type="submission" date="2019-08" db="EMBL/GenBank/DDBJ databases">
        <title>Genome of Phaeodactylibacter luteus.</title>
        <authorList>
            <person name="Bowman J.P."/>
        </authorList>
    </citation>
    <scope>NUCLEOTIDE SEQUENCE [LARGE SCALE GENOMIC DNA]</scope>
    <source>
        <strain evidence="19 20">KCTC 42180</strain>
    </source>
</reference>
<dbReference type="Proteomes" id="UP000321580">
    <property type="component" value="Unassembled WGS sequence"/>
</dbReference>
<feature type="binding site" evidence="16">
    <location>
        <position position="207"/>
    </location>
    <ligand>
        <name>S-adenosyl-L-methionine</name>
        <dbReference type="ChEBI" id="CHEBI:59789"/>
        <label>2</label>
    </ligand>
</feature>
<feature type="binding site" evidence="16">
    <location>
        <position position="110"/>
    </location>
    <ligand>
        <name>S-adenosyl-L-methionine</name>
        <dbReference type="ChEBI" id="CHEBI:59789"/>
        <label>1</label>
    </ligand>
</feature>
<dbReference type="Gene3D" id="1.10.10.920">
    <property type="match status" value="1"/>
</dbReference>
<comment type="function">
    <text evidence="13">Involved in the heme biosynthesis. Catalyzes the anaerobic oxidative decarboxylation of propionate groups of rings A and B of coproporphyrinogen III to yield the vinyl groups in protoporphyrinogen IX.</text>
</comment>
<dbReference type="NCBIfam" id="TIGR00538">
    <property type="entry name" value="hemN"/>
    <property type="match status" value="1"/>
</dbReference>